<feature type="domain" description="Acyl-CoA oxidase C-terminal" evidence="12">
    <location>
        <begin position="488"/>
        <end position="655"/>
    </location>
</feature>
<reference evidence="17" key="1">
    <citation type="journal article" date="2014" name="Genome Biol.">
        <title>Genome analysis of a major urban malaria vector mosquito, Anopheles stephensi.</title>
        <authorList>
            <person name="Jiang X."/>
            <person name="Peery A."/>
            <person name="Hall A.B."/>
            <person name="Sharma A."/>
            <person name="Chen X.G."/>
            <person name="Waterhouse R.M."/>
            <person name="Komissarov A."/>
            <person name="Riehle M.M."/>
            <person name="Shouche Y."/>
            <person name="Sharakhova M.V."/>
            <person name="Lawson D."/>
            <person name="Pakpour N."/>
            <person name="Arensburger P."/>
            <person name="Davidson V.L."/>
            <person name="Eiglmeier K."/>
            <person name="Emrich S."/>
            <person name="George P."/>
            <person name="Kennedy R.C."/>
            <person name="Mane S.P."/>
            <person name="Maslen G."/>
            <person name="Oringanje C."/>
            <person name="Qi Y."/>
            <person name="Settlage R."/>
            <person name="Tojo M."/>
            <person name="Tubio J.M."/>
            <person name="Unger M.F."/>
            <person name="Wang B."/>
            <person name="Vernick K.D."/>
            <person name="Ribeiro J.M."/>
            <person name="James A.A."/>
            <person name="Michel K."/>
            <person name="Riehle M.A."/>
            <person name="Luckhart S."/>
            <person name="Sharakhov I.V."/>
            <person name="Tu Z."/>
        </authorList>
    </citation>
    <scope>NUCLEOTIDE SEQUENCE [LARGE SCALE GENOMIC DNA]</scope>
    <source>
        <strain evidence="17">Indian</strain>
    </source>
</reference>
<dbReference type="GO" id="GO:0003997">
    <property type="term" value="F:acyl-CoA oxidase activity"/>
    <property type="evidence" value="ECO:0007669"/>
    <property type="project" value="UniProtKB-EC"/>
</dbReference>
<comment type="cofactor">
    <cofactor evidence="1">
        <name>FAD</name>
        <dbReference type="ChEBI" id="CHEBI:57692"/>
    </cofactor>
</comment>
<evidence type="ECO:0000256" key="4">
    <source>
        <dbReference type="ARBA" id="ARBA00006288"/>
    </source>
</evidence>
<dbReference type="InterPro" id="IPR029320">
    <property type="entry name" value="Acyl-CoA_ox_N"/>
</dbReference>
<evidence type="ECO:0000256" key="3">
    <source>
        <dbReference type="ARBA" id="ARBA00004846"/>
    </source>
</evidence>
<dbReference type="EnsemblMetazoa" id="ASTEI09203-RA">
    <property type="protein sequence ID" value="ASTEI09203-PA"/>
    <property type="gene ID" value="ASTEI09203"/>
</dbReference>
<feature type="domain" description="Acyl-CoA oxidase C-terminal" evidence="12">
    <location>
        <begin position="1144"/>
        <end position="1324"/>
    </location>
</feature>
<evidence type="ECO:0000313" key="16">
    <source>
        <dbReference type="EnsemblMetazoa" id="ASTEI09203-PA"/>
    </source>
</evidence>
<dbReference type="SUPFAM" id="SSF56645">
    <property type="entry name" value="Acyl-CoA dehydrogenase NM domain-like"/>
    <property type="match status" value="2"/>
</dbReference>
<evidence type="ECO:0000259" key="12">
    <source>
        <dbReference type="Pfam" id="PF01756"/>
    </source>
</evidence>
<evidence type="ECO:0000256" key="10">
    <source>
        <dbReference type="ARBA" id="ARBA00023098"/>
    </source>
</evidence>
<dbReference type="FunFam" id="1.20.140.10:FF:000005">
    <property type="entry name" value="Acyl-coenzyme A oxidase"/>
    <property type="match status" value="2"/>
</dbReference>
<dbReference type="InterPro" id="IPR037069">
    <property type="entry name" value="AcylCoA_DH/ox_N_sf"/>
</dbReference>
<dbReference type="InterPro" id="IPR009100">
    <property type="entry name" value="AcylCoA_DH/oxidase_NM_dom_sf"/>
</dbReference>
<dbReference type="VEuPathDB" id="VectorBase:ASTE008200"/>
<evidence type="ECO:0000313" key="17">
    <source>
        <dbReference type="Proteomes" id="UP000076408"/>
    </source>
</evidence>
<dbReference type="EC" id="1.3.3.6" evidence="5"/>
<dbReference type="GO" id="GO:0005777">
    <property type="term" value="C:peroxisome"/>
    <property type="evidence" value="ECO:0007669"/>
    <property type="project" value="UniProtKB-SubCell"/>
</dbReference>
<dbReference type="Gene3D" id="2.40.110.10">
    <property type="entry name" value="Butyryl-CoA Dehydrogenase, subunit A, domain 2"/>
    <property type="match status" value="2"/>
</dbReference>
<dbReference type="GO" id="GO:0055088">
    <property type="term" value="P:lipid homeostasis"/>
    <property type="evidence" value="ECO:0007669"/>
    <property type="project" value="TreeGrafter"/>
</dbReference>
<evidence type="ECO:0000256" key="8">
    <source>
        <dbReference type="ARBA" id="ARBA00022832"/>
    </source>
</evidence>
<dbReference type="Proteomes" id="UP000076408">
    <property type="component" value="Unassembled WGS sequence"/>
</dbReference>
<dbReference type="InterPro" id="IPR002655">
    <property type="entry name" value="Acyl-CoA_oxidase_C"/>
</dbReference>
<keyword evidence="7" id="KW-0274">FAD</keyword>
<feature type="domain" description="Acyl-CoA oxidase C-alpha1" evidence="15">
    <location>
        <begin position="289"/>
        <end position="450"/>
    </location>
</feature>
<evidence type="ECO:0000259" key="13">
    <source>
        <dbReference type="Pfam" id="PF02770"/>
    </source>
</evidence>
<evidence type="ECO:0000256" key="1">
    <source>
        <dbReference type="ARBA" id="ARBA00001974"/>
    </source>
</evidence>
<keyword evidence="17" id="KW-1185">Reference proteome</keyword>
<comment type="similarity">
    <text evidence="4">Belongs to the acyl-CoA oxidase family.</text>
</comment>
<dbReference type="Gene3D" id="1.10.540.10">
    <property type="entry name" value="Acyl-CoA dehydrogenase/oxidase, N-terminal domain"/>
    <property type="match status" value="2"/>
</dbReference>
<evidence type="ECO:0000256" key="6">
    <source>
        <dbReference type="ARBA" id="ARBA00022630"/>
    </source>
</evidence>
<feature type="domain" description="Acyl-coenzyme A oxidase N-terminal" evidence="14">
    <location>
        <begin position="20"/>
        <end position="146"/>
    </location>
</feature>
<evidence type="ECO:0000256" key="5">
    <source>
        <dbReference type="ARBA" id="ARBA00012870"/>
    </source>
</evidence>
<accession>A0A182YL67</accession>
<proteinExistence type="inferred from homology"/>
<name>A0A182YL67_ANOST</name>
<dbReference type="SUPFAM" id="SSF47203">
    <property type="entry name" value="Acyl-CoA dehydrogenase C-terminal domain-like"/>
    <property type="match status" value="4"/>
</dbReference>
<dbReference type="InterPro" id="IPR006091">
    <property type="entry name" value="Acyl-CoA_Oxase/DH_mid-dom"/>
</dbReference>
<dbReference type="VEuPathDB" id="VectorBase:ASTEI20_042707"/>
<evidence type="ECO:0000259" key="15">
    <source>
        <dbReference type="Pfam" id="PF22924"/>
    </source>
</evidence>
<evidence type="ECO:0000256" key="7">
    <source>
        <dbReference type="ARBA" id="ARBA00022827"/>
    </source>
</evidence>
<dbReference type="InterPro" id="IPR055060">
    <property type="entry name" value="ACOX_C_alpha1"/>
</dbReference>
<dbReference type="OMA" id="RYLIKCC"/>
<keyword evidence="9" id="KW-0560">Oxidoreductase</keyword>
<dbReference type="VEuPathDB" id="VectorBase:ASTEI20_041656"/>
<organism evidence="16 17">
    <name type="scientific">Anopheles stephensi</name>
    <name type="common">Indo-Pakistan malaria mosquito</name>
    <dbReference type="NCBI Taxonomy" id="30069"/>
    <lineage>
        <taxon>Eukaryota</taxon>
        <taxon>Metazoa</taxon>
        <taxon>Ecdysozoa</taxon>
        <taxon>Arthropoda</taxon>
        <taxon>Hexapoda</taxon>
        <taxon>Insecta</taxon>
        <taxon>Pterygota</taxon>
        <taxon>Neoptera</taxon>
        <taxon>Endopterygota</taxon>
        <taxon>Diptera</taxon>
        <taxon>Nematocera</taxon>
        <taxon>Culicoidea</taxon>
        <taxon>Culicidae</taxon>
        <taxon>Anophelinae</taxon>
        <taxon>Anopheles</taxon>
    </lineage>
</organism>
<evidence type="ECO:0000259" key="14">
    <source>
        <dbReference type="Pfam" id="PF14749"/>
    </source>
</evidence>
<keyword evidence="10" id="KW-0443">Lipid metabolism</keyword>
<dbReference type="InterPro" id="IPR046373">
    <property type="entry name" value="Acyl-CoA_Oxase/DH_mid-dom_sf"/>
</dbReference>
<dbReference type="Pfam" id="PF02770">
    <property type="entry name" value="Acyl-CoA_dh_M"/>
    <property type="match status" value="1"/>
</dbReference>
<keyword evidence="8" id="KW-0276">Fatty acid metabolism</keyword>
<evidence type="ECO:0000256" key="11">
    <source>
        <dbReference type="ARBA" id="ARBA00023140"/>
    </source>
</evidence>
<keyword evidence="11" id="KW-0576">Peroxisome</keyword>
<dbReference type="PANTHER" id="PTHR10909:SF250">
    <property type="entry name" value="PEROXISOMAL ACYL-COENZYME A OXIDASE 1"/>
    <property type="match status" value="1"/>
</dbReference>
<feature type="domain" description="Acyl-CoA oxidase/dehydrogenase middle" evidence="13">
    <location>
        <begin position="806"/>
        <end position="915"/>
    </location>
</feature>
<dbReference type="FunFam" id="2.40.110.10:FF:000003">
    <property type="entry name" value="Acyl-coenzyme A oxidase"/>
    <property type="match status" value="2"/>
</dbReference>
<dbReference type="GO" id="GO:0005504">
    <property type="term" value="F:fatty acid binding"/>
    <property type="evidence" value="ECO:0007669"/>
    <property type="project" value="TreeGrafter"/>
</dbReference>
<dbReference type="InterPro" id="IPR036250">
    <property type="entry name" value="AcylCo_DH-like_C"/>
</dbReference>
<sequence>MPASTVNKDLQAERDKGSFDKNEFTLWWVGGKEKLKEKQDLETFLANDPDFHNETPIHFLSHKELYEETIRQATSIFRKVRKFHEDRGNGDPSNYMQILGGLLGNGIIRQGNPLGIHFAMFVPALLGHGSPEQQAEWLPRALKCQMLGTYAQTELGHGTFLRGLETTATYDERTQEFVLESPTLSSYKWWPGGLAHTVNYCVVMAQLFSKGKCHGIQPFIVQLRDEDTHMPMKGIVIGEIGNKLGMNGVNNGYLGFEKVRIPRKNMLMKNAKLLADGTFVKPPSQALTYGTMMFVRVIIVRDTALHLAKVATIAVRYSCVRRQSHINPDQPEVQVIDHLTQQYKLFPSIARSIVFKLTSDNLWEMYNQVTSELDQGNLERLPELHAIACCLKAVTTADAAKSVETLRMACGGHGYMTCANFFNTYGFVTAACTYEGENTVLLLQTARYLIKVWNQALKGQPLGPTVQYLNSFIQSRNNRHPWMDTVPGIIKALQTVAAGKLRLANEHIEQRKKAGYTHEEAVNLTSLELASVAEAHCRAFLVQSGYEMIEKLSQKVSPALAKVMRTIGELYAYNEALDSIGSLVRFTSISESDINRLQGKLEAALLAIRPNAVSLVDGFAIPDVLLGSPLGAYDGNVYERLYEEAQKSPLNKVRNMPSNSGTINKDLQAERDKCTFNNEEFTLWWVGGETKLKEKRFREDFFLNDPELQEKVPLHFLSHKELYEESVRKATVAFRKVRKLQEMGQDGVDNYSALLGGLLGTGILKQGNPLTVHYVMFLPAILGHGTPEQQAEWFGRAWNCEVIGTYAQTELGHGTFLRGLETTATYDERTKEFVLHSPTLTAYKWWPGGLAHTANYCVVMAQLYSKGNCHGIQPFIVQLRDEETHMPLKGITIGEIGNKLGMNGVNNGFLGFDHVRIPRKNMLMKNAKLLEDGTFVKPPSQALTYGTMMFVRVVICRDMAAYLSKAVTIAVRYSAVRRQSHINPDQPEVQVIDHLTQQYKLFPAIAKSIIFKLTSDNLWEMYNQVTSELDKGDLERLPELHAIACCLKAITTADAATGVEVCRLACGGHGYMTCSNFYGTYGMVTAACTYEGENTVLLLQTARYLMKAWQQALRGQELVPTVQYLARFLSSNSRRMEWDDSIGGIIRALQTVAAGKLRLAAEHIEQRQKRGATLEEATNQTSIELARTADAHCRAFLVQSGFEMIEKGCETVSPEVAKVLRTIYHLYAYDEALKALGDLLRFTTISESDINRLQAKLEAALAELRPNAVGIVDSFDIPDDVLGSPLGAYDGNVYERLYEEAKKSPLNQEPVNQSFHLYLKPFMKSSL</sequence>
<dbReference type="Pfam" id="PF01756">
    <property type="entry name" value="ACOX"/>
    <property type="match status" value="2"/>
</dbReference>
<feature type="domain" description="Acyl-CoA oxidase C-alpha1" evidence="15">
    <location>
        <begin position="945"/>
        <end position="1106"/>
    </location>
</feature>
<keyword evidence="6" id="KW-0285">Flavoprotein</keyword>
<reference evidence="16" key="2">
    <citation type="submission" date="2020-05" db="UniProtKB">
        <authorList>
            <consortium name="EnsemblMetazoa"/>
        </authorList>
    </citation>
    <scope>IDENTIFICATION</scope>
    <source>
        <strain evidence="16">Indian</strain>
    </source>
</reference>
<evidence type="ECO:0000256" key="2">
    <source>
        <dbReference type="ARBA" id="ARBA00004275"/>
    </source>
</evidence>
<dbReference type="FunFam" id="1.10.540.10:FF:000033">
    <property type="entry name" value="Acyl-coenzyme A oxidase"/>
    <property type="match status" value="1"/>
</dbReference>
<dbReference type="VEuPathDB" id="VectorBase:ASTEI09203"/>
<feature type="domain" description="Acyl-coenzyme A oxidase N-terminal" evidence="14">
    <location>
        <begin position="677"/>
        <end position="803"/>
    </location>
</feature>
<dbReference type="STRING" id="30069.A0A182YL67"/>
<dbReference type="Pfam" id="PF14749">
    <property type="entry name" value="Acyl-CoA_ox_N"/>
    <property type="match status" value="2"/>
</dbReference>
<dbReference type="FunFam" id="1.20.140.10:FF:000013">
    <property type="entry name" value="Acyl-coenzyme A oxidase"/>
    <property type="match status" value="2"/>
</dbReference>
<dbReference type="GO" id="GO:0071949">
    <property type="term" value="F:FAD binding"/>
    <property type="evidence" value="ECO:0007669"/>
    <property type="project" value="InterPro"/>
</dbReference>
<dbReference type="Pfam" id="PF22924">
    <property type="entry name" value="ACOX_C_alpha1"/>
    <property type="match status" value="2"/>
</dbReference>
<comment type="pathway">
    <text evidence="3">Lipid metabolism; peroxisomal fatty acid beta-oxidation.</text>
</comment>
<comment type="subcellular location">
    <subcellularLocation>
        <location evidence="2">Peroxisome</location>
    </subcellularLocation>
</comment>
<dbReference type="PANTHER" id="PTHR10909">
    <property type="entry name" value="ELECTRON TRANSPORT OXIDOREDUCTASE"/>
    <property type="match status" value="1"/>
</dbReference>
<dbReference type="Gene3D" id="1.20.140.10">
    <property type="entry name" value="Butyryl-CoA Dehydrogenase, subunit A, domain 3"/>
    <property type="match status" value="4"/>
</dbReference>
<evidence type="ECO:0000256" key="9">
    <source>
        <dbReference type="ARBA" id="ARBA00023002"/>
    </source>
</evidence>
<protein>
    <recommendedName>
        <fullName evidence="5">acyl-CoA oxidase</fullName>
        <ecNumber evidence="5">1.3.3.6</ecNumber>
    </recommendedName>
</protein>
<dbReference type="InterPro" id="IPR012258">
    <property type="entry name" value="Acyl-CoA_oxidase"/>
</dbReference>
<dbReference type="GO" id="GO:0033540">
    <property type="term" value="P:fatty acid beta-oxidation using acyl-CoA oxidase"/>
    <property type="evidence" value="ECO:0007669"/>
    <property type="project" value="TreeGrafter"/>
</dbReference>